<comment type="caution">
    <text evidence="3">The sequence shown here is derived from an EMBL/GenBank/DDBJ whole genome shotgun (WGS) entry which is preliminary data.</text>
</comment>
<dbReference type="InterPro" id="IPR030831">
    <property type="entry name" value="Fuse-rel_SoxYZ"/>
</dbReference>
<evidence type="ECO:0000313" key="4">
    <source>
        <dbReference type="Proteomes" id="UP000078460"/>
    </source>
</evidence>
<evidence type="ECO:0000313" key="3">
    <source>
        <dbReference type="EMBL" id="KZB96759.1"/>
    </source>
</evidence>
<feature type="chain" id="PRO_5007598373" evidence="1">
    <location>
        <begin position="23"/>
        <end position="261"/>
    </location>
</feature>
<evidence type="ECO:0000259" key="2">
    <source>
        <dbReference type="Pfam" id="PF13501"/>
    </source>
</evidence>
<dbReference type="RefSeq" id="WP_020486523.1">
    <property type="nucleotide sequence ID" value="NZ_LQCK02000001.1"/>
</dbReference>
<feature type="signal peptide" evidence="1">
    <location>
        <begin position="1"/>
        <end position="22"/>
    </location>
</feature>
<name>A0A154ND97_9SPHN</name>
<dbReference type="Gene3D" id="2.60.40.10">
    <property type="entry name" value="Immunoglobulins"/>
    <property type="match status" value="1"/>
</dbReference>
<dbReference type="Pfam" id="PF13501">
    <property type="entry name" value="SoxY"/>
    <property type="match status" value="1"/>
</dbReference>
<dbReference type="NCBIfam" id="TIGR04557">
    <property type="entry name" value="fuse_rel_SoxYZ"/>
    <property type="match status" value="1"/>
</dbReference>
<dbReference type="InterPro" id="IPR038162">
    <property type="entry name" value="SoxY_sf"/>
</dbReference>
<evidence type="ECO:0000256" key="1">
    <source>
        <dbReference type="SAM" id="SignalP"/>
    </source>
</evidence>
<dbReference type="SUPFAM" id="SSF81296">
    <property type="entry name" value="E set domains"/>
    <property type="match status" value="1"/>
</dbReference>
<keyword evidence="1" id="KW-0732">Signal</keyword>
<reference evidence="3" key="1">
    <citation type="submission" date="2016-03" db="EMBL/GenBank/DDBJ databases">
        <title>Sphingomonas melonis TY, whole genome shotgun sequencing.</title>
        <authorList>
            <person name="Wang H."/>
            <person name="Zhu P."/>
        </authorList>
    </citation>
    <scope>NUCLEOTIDE SEQUENCE [LARGE SCALE GENOMIC DNA]</scope>
    <source>
        <strain evidence="3">TY</strain>
    </source>
</reference>
<dbReference type="InterPro" id="IPR032711">
    <property type="entry name" value="SoxY"/>
</dbReference>
<gene>
    <name evidence="3" type="ORF">AVM11_01020</name>
</gene>
<dbReference type="EMBL" id="LQCK02000001">
    <property type="protein sequence ID" value="KZB96759.1"/>
    <property type="molecule type" value="Genomic_DNA"/>
</dbReference>
<dbReference type="Gene3D" id="2.60.40.2470">
    <property type="entry name" value="SoxY domain"/>
    <property type="match status" value="1"/>
</dbReference>
<dbReference type="Proteomes" id="UP000078460">
    <property type="component" value="Unassembled WGS sequence"/>
</dbReference>
<protein>
    <submittedName>
        <fullName evidence="3">Quinoprotein dehydrogenase-associated SoxYZ-like carrier</fullName>
    </submittedName>
</protein>
<dbReference type="InterPro" id="IPR013783">
    <property type="entry name" value="Ig-like_fold"/>
</dbReference>
<proteinExistence type="predicted"/>
<dbReference type="OrthoDB" id="5343309at2"/>
<dbReference type="InterPro" id="IPR014756">
    <property type="entry name" value="Ig_E-set"/>
</dbReference>
<organism evidence="3 4">
    <name type="scientific">Sphingomonas melonis TY</name>
    <dbReference type="NCBI Taxonomy" id="621456"/>
    <lineage>
        <taxon>Bacteria</taxon>
        <taxon>Pseudomonadati</taxon>
        <taxon>Pseudomonadota</taxon>
        <taxon>Alphaproteobacteria</taxon>
        <taxon>Sphingomonadales</taxon>
        <taxon>Sphingomonadaceae</taxon>
        <taxon>Sphingomonas</taxon>
    </lineage>
</organism>
<keyword evidence="4" id="KW-1185">Reference proteome</keyword>
<dbReference type="GeneID" id="93798346"/>
<feature type="domain" description="Ig-like SoxY" evidence="2">
    <location>
        <begin position="40"/>
        <end position="144"/>
    </location>
</feature>
<accession>A0A154ND97</accession>
<sequence>MRIASGSLVAALLVAVSAPASATLPADPLASPMWDFVADQAFGAGARVAFDPRVKVRFPDIAENQRVFPVEVDARGIADVKRIVILVDLNPIQLPIDYRLDDAEPFIATRIKLDQRTPVRGAVQLADGSWLVSGGWIDAAGGGCSAPPASRVGGDWAQHLGEVRGGLWRTATGPRAQIAFRHPMDTGFVANIASYYIDQLTLTGADGRSLGMVAMQAAVAEDPVLTLLPHARTGEVVRFHARDTNGIDYRGTLADRGGPAA</sequence>
<dbReference type="AlphaFoldDB" id="A0A154ND97"/>